<dbReference type="AlphaFoldDB" id="A0A0G1SXU8"/>
<dbReference type="Proteomes" id="UP000034879">
    <property type="component" value="Unassembled WGS sequence"/>
</dbReference>
<sequence>MANMFGEKIYGPLLLLTIAGFLVVGFDSPTLGIFLDSTDKIGIGGEALTGPSKLQALIGDTEEWEASITVAPRPSLDPNRLEGKYIRVGSVVYFIHKGRRVEVWEDLPAEEQIIPLSAQLAEQLPLFDGR</sequence>
<comment type="caution">
    <text evidence="1">The sequence shown here is derived from an EMBL/GenBank/DDBJ whole genome shotgun (WGS) entry which is preliminary data.</text>
</comment>
<reference evidence="1 2" key="1">
    <citation type="journal article" date="2015" name="Nature">
        <title>rRNA introns, odd ribosomes, and small enigmatic genomes across a large radiation of phyla.</title>
        <authorList>
            <person name="Brown C.T."/>
            <person name="Hug L.A."/>
            <person name="Thomas B.C."/>
            <person name="Sharon I."/>
            <person name="Castelle C.J."/>
            <person name="Singh A."/>
            <person name="Wilkins M.J."/>
            <person name="Williams K.H."/>
            <person name="Banfield J.F."/>
        </authorList>
    </citation>
    <scope>NUCLEOTIDE SEQUENCE [LARGE SCALE GENOMIC DNA]</scope>
</reference>
<evidence type="ECO:0000313" key="2">
    <source>
        <dbReference type="Proteomes" id="UP000034879"/>
    </source>
</evidence>
<accession>A0A0G1SXU8</accession>
<proteinExistence type="predicted"/>
<organism evidence="1 2">
    <name type="scientific">Candidatus Nomurabacteria bacterium GW2011_GWB1_47_6</name>
    <dbReference type="NCBI Taxonomy" id="1618749"/>
    <lineage>
        <taxon>Bacteria</taxon>
        <taxon>Candidatus Nomuraibacteriota</taxon>
    </lineage>
</organism>
<protein>
    <submittedName>
        <fullName evidence="1">Uncharacterized protein</fullName>
    </submittedName>
</protein>
<gene>
    <name evidence="1" type="ORF">UY01_C0037G0014</name>
</gene>
<evidence type="ECO:0000313" key="1">
    <source>
        <dbReference type="EMBL" id="KKU74359.1"/>
    </source>
</evidence>
<dbReference type="EMBL" id="LCOJ01000037">
    <property type="protein sequence ID" value="KKU74359.1"/>
    <property type="molecule type" value="Genomic_DNA"/>
</dbReference>
<name>A0A0G1SXU8_9BACT</name>